<dbReference type="STRING" id="1179773.BN6_35660"/>
<dbReference type="BioCyc" id="SESP1179773:BN6_RS17280-MONOMER"/>
<dbReference type="InterPro" id="IPR001647">
    <property type="entry name" value="HTH_TetR"/>
</dbReference>
<evidence type="ECO:0000313" key="4">
    <source>
        <dbReference type="EMBL" id="CCH30863.1"/>
    </source>
</evidence>
<dbReference type="GO" id="GO:0000976">
    <property type="term" value="F:transcription cis-regulatory region binding"/>
    <property type="evidence" value="ECO:0007669"/>
    <property type="project" value="TreeGrafter"/>
</dbReference>
<proteinExistence type="predicted"/>
<dbReference type="PROSITE" id="PS50977">
    <property type="entry name" value="HTH_TETR_2"/>
    <property type="match status" value="1"/>
</dbReference>
<dbReference type="PATRIC" id="fig|1179773.3.peg.3566"/>
<evidence type="ECO:0000256" key="1">
    <source>
        <dbReference type="ARBA" id="ARBA00023125"/>
    </source>
</evidence>
<dbReference type="EMBL" id="HE804045">
    <property type="protein sequence ID" value="CCH30863.1"/>
    <property type="molecule type" value="Genomic_DNA"/>
</dbReference>
<dbReference type="Pfam" id="PF00440">
    <property type="entry name" value="TetR_N"/>
    <property type="match status" value="1"/>
</dbReference>
<dbReference type="eggNOG" id="COG1309">
    <property type="taxonomic scope" value="Bacteria"/>
</dbReference>
<evidence type="ECO:0000259" key="3">
    <source>
        <dbReference type="PROSITE" id="PS50977"/>
    </source>
</evidence>
<dbReference type="KEGG" id="sesp:BN6_35660"/>
<dbReference type="GO" id="GO:0003700">
    <property type="term" value="F:DNA-binding transcription factor activity"/>
    <property type="evidence" value="ECO:0007669"/>
    <property type="project" value="TreeGrafter"/>
</dbReference>
<protein>
    <submittedName>
        <fullName evidence="4">Transcriptional regulator, TetR family</fullName>
    </submittedName>
</protein>
<sequence>MEFRRARSAEQVEVRRASILAAAEALLAEHPLAGISLRELSCRVGLAKSNVLRYFDSREAVFLEVLDRRWSAWLDEAEPLVRGTRPEPVPYGRAIAAATALAGSLPRHPLLCELVANAAGVLERNVGPAAALAFKSRADAHTSRLAELVRGELPQLDDAAARHFAGAVLALTAGLWPHAHPTGAVAAAGAELGHPPPAEAFAAALTESLVNQLIGLVVRAS</sequence>
<dbReference type="Gene3D" id="1.10.357.10">
    <property type="entry name" value="Tetracycline Repressor, domain 2"/>
    <property type="match status" value="1"/>
</dbReference>
<dbReference type="InterPro" id="IPR050109">
    <property type="entry name" value="HTH-type_TetR-like_transc_reg"/>
</dbReference>
<evidence type="ECO:0000256" key="2">
    <source>
        <dbReference type="PROSITE-ProRule" id="PRU00335"/>
    </source>
</evidence>
<dbReference type="InterPro" id="IPR041483">
    <property type="entry name" value="TetR_C_34"/>
</dbReference>
<dbReference type="Proteomes" id="UP000006281">
    <property type="component" value="Chromosome"/>
</dbReference>
<dbReference type="PANTHER" id="PTHR30055">
    <property type="entry name" value="HTH-TYPE TRANSCRIPTIONAL REGULATOR RUTR"/>
    <property type="match status" value="1"/>
</dbReference>
<evidence type="ECO:0000313" key="5">
    <source>
        <dbReference type="Proteomes" id="UP000006281"/>
    </source>
</evidence>
<dbReference type="HOGENOM" id="CLU_092792_1_0_11"/>
<dbReference type="SUPFAM" id="SSF46689">
    <property type="entry name" value="Homeodomain-like"/>
    <property type="match status" value="1"/>
</dbReference>
<dbReference type="AlphaFoldDB" id="K0K2R3"/>
<name>K0K2R3_SACES</name>
<accession>K0K2R3</accession>
<gene>
    <name evidence="4" type="ordered locus">BN6_35660</name>
</gene>
<dbReference type="OrthoDB" id="6637160at2"/>
<keyword evidence="5" id="KW-1185">Reference proteome</keyword>
<feature type="domain" description="HTH tetR-type" evidence="3">
    <location>
        <begin position="13"/>
        <end position="73"/>
    </location>
</feature>
<keyword evidence="1 2" id="KW-0238">DNA-binding</keyword>
<dbReference type="Pfam" id="PF17929">
    <property type="entry name" value="TetR_C_34"/>
    <property type="match status" value="1"/>
</dbReference>
<feature type="DNA-binding region" description="H-T-H motif" evidence="2">
    <location>
        <begin position="36"/>
        <end position="55"/>
    </location>
</feature>
<dbReference type="RefSeq" id="WP_015100975.1">
    <property type="nucleotide sequence ID" value="NC_019673.1"/>
</dbReference>
<organism evidence="4 5">
    <name type="scientific">Saccharothrix espanaensis (strain ATCC 51144 / DSM 44229 / JCM 9112 / NBRC 15066 / NRRL 15764)</name>
    <dbReference type="NCBI Taxonomy" id="1179773"/>
    <lineage>
        <taxon>Bacteria</taxon>
        <taxon>Bacillati</taxon>
        <taxon>Actinomycetota</taxon>
        <taxon>Actinomycetes</taxon>
        <taxon>Pseudonocardiales</taxon>
        <taxon>Pseudonocardiaceae</taxon>
        <taxon>Saccharothrix</taxon>
    </lineage>
</organism>
<dbReference type="InterPro" id="IPR009057">
    <property type="entry name" value="Homeodomain-like_sf"/>
</dbReference>
<reference evidence="4 5" key="1">
    <citation type="journal article" date="2012" name="BMC Genomics">
        <title>Complete genome sequence of Saccharothrix espanaensis DSM 44229T and comparison to the other completely sequenced Pseudonocardiaceae.</title>
        <authorList>
            <person name="Strobel T."/>
            <person name="Al-Dilaimi A."/>
            <person name="Blom J."/>
            <person name="Gessner A."/>
            <person name="Kalinowski J."/>
            <person name="Luzhetska M."/>
            <person name="Puhler A."/>
            <person name="Szczepanowski R."/>
            <person name="Bechthold A."/>
            <person name="Ruckert C."/>
        </authorList>
    </citation>
    <scope>NUCLEOTIDE SEQUENCE [LARGE SCALE GENOMIC DNA]</scope>
    <source>
        <strain evidence="5">ATCC 51144 / DSM 44229 / JCM 9112 / NBRC 15066 / NRRL 15764</strain>
    </source>
</reference>
<dbReference type="PANTHER" id="PTHR30055:SF226">
    <property type="entry name" value="HTH-TYPE TRANSCRIPTIONAL REGULATOR PKSA"/>
    <property type="match status" value="1"/>
</dbReference>